<dbReference type="InterPro" id="IPR050623">
    <property type="entry name" value="Glucan_succinyl_AcylTrfase"/>
</dbReference>
<name>A0A7I7RDM4_MYCCF</name>
<dbReference type="EMBL" id="AP022591">
    <property type="protein sequence ID" value="BBY41975.1"/>
    <property type="molecule type" value="Genomic_DNA"/>
</dbReference>
<feature type="domain" description="Acyltransferase 3" evidence="3">
    <location>
        <begin position="18"/>
        <end position="354"/>
    </location>
</feature>
<dbReference type="AlphaFoldDB" id="A0A7I7RDM4"/>
<dbReference type="PANTHER" id="PTHR36927:SF1">
    <property type="entry name" value="MDO-LIKE PROTEIN"/>
    <property type="match status" value="1"/>
</dbReference>
<keyword evidence="2" id="KW-0812">Transmembrane</keyword>
<proteinExistence type="predicted"/>
<dbReference type="InterPro" id="IPR002656">
    <property type="entry name" value="Acyl_transf_3_dom"/>
</dbReference>
<sequence>MHVVPPWLKNLPEWNFGETPSNTAAAIWFFPHIFRMPVFFLIAGYFGRLLAERYETRKFIKDRAKRIAIPLVITFFLISALTAAAFALGSLASGMSVADLTALAQARREYVSATAGAVRGGVTLGYLWFLYYLLLFYVVALILRATIRAVDRDGNAMCVIDKMLGILMRTGLAAVAFALPVAAWYVFKWHDWAQWQGLPAPQSIIPSIPALLAYGLSFAVGWLLHRQSHVLLQLRTRWVVYSLAAIVLAVACYLIAGPTPQWSPHLDGWQLHIYAAAYLMASWCASFALIGLALRFLSNASPVRRYVADSSYWVYLMHPVSIIFFMQLLRPLGWHWSVRFTITLAASVLVLLLSYHAFVRFTFIGATLNGRRRPRQSAPEDARTVGVFRDWTRGFGRTWASKIRARSHNHSPDTDSADAVSTDSSPGGGAEMPNSGEPAHAFRGYRPRDDGRFHRD</sequence>
<organism evidence="4 5">
    <name type="scientific">Mycolicibacterium celeriflavum</name>
    <name type="common">Mycobacterium celeriflavum</name>
    <dbReference type="NCBI Taxonomy" id="1249101"/>
    <lineage>
        <taxon>Bacteria</taxon>
        <taxon>Bacillati</taxon>
        <taxon>Actinomycetota</taxon>
        <taxon>Actinomycetes</taxon>
        <taxon>Mycobacteriales</taxon>
        <taxon>Mycobacteriaceae</taxon>
        <taxon>Mycolicibacterium</taxon>
    </lineage>
</organism>
<feature type="transmembrane region" description="Helical" evidence="2">
    <location>
        <begin position="238"/>
        <end position="256"/>
    </location>
</feature>
<dbReference type="PANTHER" id="PTHR36927">
    <property type="entry name" value="BLR4337 PROTEIN"/>
    <property type="match status" value="1"/>
</dbReference>
<feature type="region of interest" description="Disordered" evidence="1">
    <location>
        <begin position="404"/>
        <end position="456"/>
    </location>
</feature>
<feature type="transmembrane region" description="Helical" evidence="2">
    <location>
        <begin position="207"/>
        <end position="226"/>
    </location>
</feature>
<evidence type="ECO:0000256" key="1">
    <source>
        <dbReference type="SAM" id="MobiDB-lite"/>
    </source>
</evidence>
<feature type="transmembrane region" description="Helical" evidence="2">
    <location>
        <begin position="341"/>
        <end position="363"/>
    </location>
</feature>
<protein>
    <recommendedName>
        <fullName evidence="3">Acyltransferase 3 domain-containing protein</fullName>
    </recommendedName>
</protein>
<gene>
    <name evidence="4" type="ORF">MCEL_02700</name>
</gene>
<feature type="transmembrane region" description="Helical" evidence="2">
    <location>
        <begin position="25"/>
        <end position="46"/>
    </location>
</feature>
<reference evidence="4 5" key="1">
    <citation type="journal article" date="2019" name="Emerg. Microbes Infect.">
        <title>Comprehensive subspecies identification of 175 nontuberculous mycobacteria species based on 7547 genomic profiles.</title>
        <authorList>
            <person name="Matsumoto Y."/>
            <person name="Kinjo T."/>
            <person name="Motooka D."/>
            <person name="Nabeya D."/>
            <person name="Jung N."/>
            <person name="Uechi K."/>
            <person name="Horii T."/>
            <person name="Iida T."/>
            <person name="Fujita J."/>
            <person name="Nakamura S."/>
        </authorList>
    </citation>
    <scope>NUCLEOTIDE SEQUENCE [LARGE SCALE GENOMIC DNA]</scope>
    <source>
        <strain evidence="4 5">JCM 18439</strain>
    </source>
</reference>
<dbReference type="Pfam" id="PF01757">
    <property type="entry name" value="Acyl_transf_3"/>
    <property type="match status" value="1"/>
</dbReference>
<evidence type="ECO:0000313" key="5">
    <source>
        <dbReference type="Proteomes" id="UP000466431"/>
    </source>
</evidence>
<evidence type="ECO:0000313" key="4">
    <source>
        <dbReference type="EMBL" id="BBY41975.1"/>
    </source>
</evidence>
<accession>A0A7I7RDM4</accession>
<keyword evidence="5" id="KW-1185">Reference proteome</keyword>
<feature type="transmembrane region" description="Helical" evidence="2">
    <location>
        <begin position="276"/>
        <end position="298"/>
    </location>
</feature>
<keyword evidence="2" id="KW-1133">Transmembrane helix</keyword>
<dbReference type="KEGG" id="mcee:MCEL_02700"/>
<feature type="transmembrane region" description="Helical" evidence="2">
    <location>
        <begin position="126"/>
        <end position="145"/>
    </location>
</feature>
<feature type="transmembrane region" description="Helical" evidence="2">
    <location>
        <begin position="67"/>
        <end position="88"/>
    </location>
</feature>
<evidence type="ECO:0000256" key="2">
    <source>
        <dbReference type="SAM" id="Phobius"/>
    </source>
</evidence>
<feature type="transmembrane region" description="Helical" evidence="2">
    <location>
        <begin position="310"/>
        <end position="329"/>
    </location>
</feature>
<dbReference type="Proteomes" id="UP000466431">
    <property type="component" value="Chromosome"/>
</dbReference>
<feature type="transmembrane region" description="Helical" evidence="2">
    <location>
        <begin position="166"/>
        <end position="187"/>
    </location>
</feature>
<evidence type="ECO:0000259" key="3">
    <source>
        <dbReference type="Pfam" id="PF01757"/>
    </source>
</evidence>
<dbReference type="GO" id="GO:0016747">
    <property type="term" value="F:acyltransferase activity, transferring groups other than amino-acyl groups"/>
    <property type="evidence" value="ECO:0007669"/>
    <property type="project" value="InterPro"/>
</dbReference>
<feature type="compositionally biased region" description="Basic and acidic residues" evidence="1">
    <location>
        <begin position="446"/>
        <end position="456"/>
    </location>
</feature>
<keyword evidence="2" id="KW-0472">Membrane</keyword>